<reference evidence="1 2" key="1">
    <citation type="journal article" date="2019" name="Nat. Ecol. Evol.">
        <title>Megaphylogeny resolves global patterns of mushroom evolution.</title>
        <authorList>
            <person name="Varga T."/>
            <person name="Krizsan K."/>
            <person name="Foldi C."/>
            <person name="Dima B."/>
            <person name="Sanchez-Garcia M."/>
            <person name="Sanchez-Ramirez S."/>
            <person name="Szollosi G.J."/>
            <person name="Szarkandi J.G."/>
            <person name="Papp V."/>
            <person name="Albert L."/>
            <person name="Andreopoulos W."/>
            <person name="Angelini C."/>
            <person name="Antonin V."/>
            <person name="Barry K.W."/>
            <person name="Bougher N.L."/>
            <person name="Buchanan P."/>
            <person name="Buyck B."/>
            <person name="Bense V."/>
            <person name="Catcheside P."/>
            <person name="Chovatia M."/>
            <person name="Cooper J."/>
            <person name="Damon W."/>
            <person name="Desjardin D."/>
            <person name="Finy P."/>
            <person name="Geml J."/>
            <person name="Haridas S."/>
            <person name="Hughes K."/>
            <person name="Justo A."/>
            <person name="Karasinski D."/>
            <person name="Kautmanova I."/>
            <person name="Kiss B."/>
            <person name="Kocsube S."/>
            <person name="Kotiranta H."/>
            <person name="LaButti K.M."/>
            <person name="Lechner B.E."/>
            <person name="Liimatainen K."/>
            <person name="Lipzen A."/>
            <person name="Lukacs Z."/>
            <person name="Mihaltcheva S."/>
            <person name="Morgado L.N."/>
            <person name="Niskanen T."/>
            <person name="Noordeloos M.E."/>
            <person name="Ohm R.A."/>
            <person name="Ortiz-Santana B."/>
            <person name="Ovrebo C."/>
            <person name="Racz N."/>
            <person name="Riley R."/>
            <person name="Savchenko A."/>
            <person name="Shiryaev A."/>
            <person name="Soop K."/>
            <person name="Spirin V."/>
            <person name="Szebenyi C."/>
            <person name="Tomsovsky M."/>
            <person name="Tulloss R.E."/>
            <person name="Uehling J."/>
            <person name="Grigoriev I.V."/>
            <person name="Vagvolgyi C."/>
            <person name="Papp T."/>
            <person name="Martin F.M."/>
            <person name="Miettinen O."/>
            <person name="Hibbett D.S."/>
            <person name="Nagy L.G."/>
        </authorList>
    </citation>
    <scope>NUCLEOTIDE SEQUENCE [LARGE SCALE GENOMIC DNA]</scope>
    <source>
        <strain evidence="1 2">OMC1185</strain>
    </source>
</reference>
<protein>
    <submittedName>
        <fullName evidence="1">Uncharacterized protein</fullName>
    </submittedName>
</protein>
<name>A0A5C3MPY6_9AGAM</name>
<keyword evidence="2" id="KW-1185">Reference proteome</keyword>
<dbReference type="EMBL" id="ML213524">
    <property type="protein sequence ID" value="TFK47459.1"/>
    <property type="molecule type" value="Genomic_DNA"/>
</dbReference>
<evidence type="ECO:0000313" key="2">
    <source>
        <dbReference type="Proteomes" id="UP000305948"/>
    </source>
</evidence>
<accession>A0A5C3MPY6</accession>
<dbReference type="Proteomes" id="UP000305948">
    <property type="component" value="Unassembled WGS sequence"/>
</dbReference>
<proteinExistence type="predicted"/>
<organism evidence="1 2">
    <name type="scientific">Heliocybe sulcata</name>
    <dbReference type="NCBI Taxonomy" id="5364"/>
    <lineage>
        <taxon>Eukaryota</taxon>
        <taxon>Fungi</taxon>
        <taxon>Dikarya</taxon>
        <taxon>Basidiomycota</taxon>
        <taxon>Agaricomycotina</taxon>
        <taxon>Agaricomycetes</taxon>
        <taxon>Gloeophyllales</taxon>
        <taxon>Gloeophyllaceae</taxon>
        <taxon>Heliocybe</taxon>
    </lineage>
</organism>
<feature type="non-terminal residue" evidence="1">
    <location>
        <position position="234"/>
    </location>
</feature>
<evidence type="ECO:0000313" key="1">
    <source>
        <dbReference type="EMBL" id="TFK47459.1"/>
    </source>
</evidence>
<dbReference type="OrthoDB" id="3058788at2759"/>
<dbReference type="AlphaFoldDB" id="A0A5C3MPY6"/>
<sequence>MTHFLRAIFKPGHYDQTITKDFTFFMSILRLSVKYDAAVLRSQVVSQLSQYFPTTLHAWDDRDDCSLAHLLKGREPIIVDTALTSTHLSCLLPAALYMCCWDHPLECLIDGFPANGCRFLPWPTVRSCLLAKEKMRNDVRILFKERALLMFSWYCRSSRCIPGLDRWRVQLEEEQLDNLYNVLSLGEPDSIELCSECAELCEGTIADIRAEIWSRLPSYFGLPDWRALRQRATD</sequence>
<gene>
    <name evidence="1" type="ORF">OE88DRAFT_1666258</name>
</gene>